<accession>A0A099P3M0</accession>
<evidence type="ECO:0000313" key="4">
    <source>
        <dbReference type="Proteomes" id="UP000029867"/>
    </source>
</evidence>
<reference evidence="5" key="3">
    <citation type="journal article" date="2017" name="Genome Announc.">
        <title>Genome sequences of Cyberlindnera fabianii 65, Pichia kudriavzevii 129, and Saccharomyces cerevisiae 131 isolated from fermented masau fruits in Zimbabwe.</title>
        <authorList>
            <person name="van Rijswijck I.M.H."/>
            <person name="Derks M.F.L."/>
            <person name="Abee T."/>
            <person name="de Ridder D."/>
            <person name="Smid E.J."/>
        </authorList>
    </citation>
    <scope>NUCLEOTIDE SEQUENCE [LARGE SCALE GENOMIC DNA]</scope>
    <source>
        <strain evidence="5">129</strain>
    </source>
</reference>
<organism evidence="1 4">
    <name type="scientific">Pichia kudriavzevii</name>
    <name type="common">Yeast</name>
    <name type="synonym">Issatchenkia orientalis</name>
    <dbReference type="NCBI Taxonomy" id="4909"/>
    <lineage>
        <taxon>Eukaryota</taxon>
        <taxon>Fungi</taxon>
        <taxon>Dikarya</taxon>
        <taxon>Ascomycota</taxon>
        <taxon>Saccharomycotina</taxon>
        <taxon>Pichiomycetes</taxon>
        <taxon>Pichiales</taxon>
        <taxon>Pichiaceae</taxon>
        <taxon>Pichia</taxon>
    </lineage>
</organism>
<dbReference type="Proteomes" id="UP000189274">
    <property type="component" value="Unassembled WGS sequence"/>
</dbReference>
<evidence type="ECO:0000313" key="1">
    <source>
        <dbReference type="EMBL" id="KGK38656.1"/>
    </source>
</evidence>
<dbReference type="Proteomes" id="UP000029867">
    <property type="component" value="Unassembled WGS sequence"/>
</dbReference>
<evidence type="ECO:0000313" key="6">
    <source>
        <dbReference type="Proteomes" id="UP000195871"/>
    </source>
</evidence>
<gene>
    <name evidence="2" type="ORF">BOH78_1297</name>
    <name evidence="3" type="ORF">CAS74_001183</name>
    <name evidence="1" type="ORF">JL09_g2160</name>
</gene>
<evidence type="ECO:0000313" key="2">
    <source>
        <dbReference type="EMBL" id="ONH76336.1"/>
    </source>
</evidence>
<evidence type="ECO:0000313" key="5">
    <source>
        <dbReference type="Proteomes" id="UP000189274"/>
    </source>
</evidence>
<protein>
    <submittedName>
        <fullName evidence="1">Uncharacterized protein</fullName>
    </submittedName>
</protein>
<dbReference type="VEuPathDB" id="FungiDB:C5L36_0C11640"/>
<proteinExistence type="predicted"/>
<sequence length="466" mass="55573">MDTDGAWFVLRKLPIEIQSHIVNLSLRRWFNISEIVLFLINNYENIESDSFLSMVFLKNLKISIYNNKWINFNFDVFIEDRMQITNKILVFEKLLKKGKITISKFKRRYSSDGMNLMYEPQYFQELFDLHYYSQNNHFYELSNEVSEQVLPRSFHNKVELSTYQLATNLGNPEKLMEISSKGEYTFVIHQFEIWKLEDCSSIKNLINSILRVENIRIKFELEVHVNMGLLSNELFWKISKRLLELETSSVKIYINLALDNPINPPWCHSVSCHGFNENDDNWIMFRWIGTDLIYTGNLKHIMEYMNKVDTIADRNLPSQWFEFLPDFVKNIRLRLDEDLGENEVFEIPNNLDVLTIENFDKPSEIDFKFLENPNNYRINALRVDILIEKCEIPIRNFSRLAKNVQNLVFASDGVENFSIDELSWDFKETITELDWVRSNLKLKNTKWNKIDSELEMKKLNFEYVKI</sequence>
<dbReference type="AlphaFoldDB" id="A0A099P3M0"/>
<dbReference type="EMBL" id="MQVM01000004">
    <property type="protein sequence ID" value="ONH76336.1"/>
    <property type="molecule type" value="Genomic_DNA"/>
</dbReference>
<reference evidence="4" key="1">
    <citation type="journal article" date="2014" name="Microb. Cell Fact.">
        <title>Exploiting Issatchenkia orientalis SD108 for succinic acid production.</title>
        <authorList>
            <person name="Xiao H."/>
            <person name="Shao Z."/>
            <person name="Jiang Y."/>
            <person name="Dole S."/>
            <person name="Zhao H."/>
        </authorList>
    </citation>
    <scope>NUCLEOTIDE SEQUENCE [LARGE SCALE GENOMIC DNA]</scope>
    <source>
        <strain evidence="4">SD108</strain>
    </source>
</reference>
<comment type="caution">
    <text evidence="1">The sequence shown here is derived from an EMBL/GenBank/DDBJ whole genome shotgun (WGS) entry which is preliminary data.</text>
</comment>
<reference evidence="3 6" key="5">
    <citation type="submission" date="2017-05" db="EMBL/GenBank/DDBJ databases">
        <title>The Genome Sequence of Candida krusei Ckrusei653.</title>
        <authorList>
            <person name="Cuomo C."/>
            <person name="Forche A."/>
            <person name="Young S."/>
            <person name="Abouelleil A."/>
            <person name="Cao P."/>
            <person name="Chapman S."/>
            <person name="Cusick C."/>
            <person name="Shea T."/>
            <person name="Nusbaum C."/>
            <person name="Birren B."/>
        </authorList>
    </citation>
    <scope>NUCLEOTIDE SEQUENCE [LARGE SCALE GENOMIC DNA]</scope>
    <source>
        <strain evidence="3 6">Ckrusei653</strain>
    </source>
</reference>
<reference evidence="2" key="4">
    <citation type="submission" date="2017-01" db="EMBL/GenBank/DDBJ databases">
        <authorList>
            <person name="Mah S.A."/>
            <person name="Swanson W.J."/>
            <person name="Moy G.W."/>
            <person name="Vacquier V.D."/>
        </authorList>
    </citation>
    <scope>NUCLEOTIDE SEQUENCE [LARGE SCALE GENOMIC DNA]</scope>
    <source>
        <strain evidence="2">129</strain>
    </source>
</reference>
<dbReference type="EMBL" id="JQFK01000017">
    <property type="protein sequence ID" value="KGK38656.1"/>
    <property type="molecule type" value="Genomic_DNA"/>
</dbReference>
<reference evidence="1" key="2">
    <citation type="submission" date="2014-08" db="EMBL/GenBank/DDBJ databases">
        <title>Exploiting Issatchenkia orientalis SD108 for Succinic Acid Production.</title>
        <authorList>
            <person name="Xiao H."/>
            <person name="Shao Z."/>
            <person name="Jiang Y."/>
            <person name="Dole S."/>
            <person name="Zhao H."/>
        </authorList>
    </citation>
    <scope>NUCLEOTIDE SEQUENCE [LARGE SCALE GENOMIC DNA]</scope>
    <source>
        <strain evidence="1">SD108</strain>
    </source>
</reference>
<name>A0A099P3M0_PICKU</name>
<dbReference type="HOGENOM" id="CLU_586669_0_0_1"/>
<evidence type="ECO:0000313" key="3">
    <source>
        <dbReference type="EMBL" id="OUT24792.1"/>
    </source>
</evidence>
<dbReference type="EMBL" id="NHMM01000001">
    <property type="protein sequence ID" value="OUT24792.1"/>
    <property type="molecule type" value="Genomic_DNA"/>
</dbReference>
<dbReference type="Proteomes" id="UP000195871">
    <property type="component" value="Unassembled WGS sequence"/>
</dbReference>